<keyword evidence="6" id="KW-0255">Endonuclease</keyword>
<dbReference type="InterPro" id="IPR040980">
    <property type="entry name" value="SWI2_SNF2"/>
</dbReference>
<dbReference type="InterPro" id="IPR055180">
    <property type="entry name" value="HsdR_RecA-like_helicase_dom_2"/>
</dbReference>
<dbReference type="SMART" id="SM00487">
    <property type="entry name" value="DEXDc"/>
    <property type="match status" value="1"/>
</dbReference>
<comment type="caution">
    <text evidence="12">The sequence shown here is derived from an EMBL/GenBank/DDBJ whole genome shotgun (WGS) entry which is preliminary data.</text>
</comment>
<dbReference type="SUPFAM" id="SSF52540">
    <property type="entry name" value="P-loop containing nucleoside triphosphate hydrolases"/>
    <property type="match status" value="2"/>
</dbReference>
<evidence type="ECO:0000256" key="2">
    <source>
        <dbReference type="ARBA" id="ARBA00008598"/>
    </source>
</evidence>
<gene>
    <name evidence="12" type="ORF">HNP98_000339</name>
</gene>
<dbReference type="Gene3D" id="3.40.50.300">
    <property type="entry name" value="P-loop containing nucleotide triphosphate hydrolases"/>
    <property type="match status" value="2"/>
</dbReference>
<dbReference type="EC" id="3.1.21.3" evidence="10"/>
<evidence type="ECO:0000256" key="7">
    <source>
        <dbReference type="ARBA" id="ARBA00022801"/>
    </source>
</evidence>
<evidence type="ECO:0000256" key="6">
    <source>
        <dbReference type="ARBA" id="ARBA00022759"/>
    </source>
</evidence>
<dbReference type="InterPro" id="IPR004473">
    <property type="entry name" value="Restrct_endonuc_typeI_HsdR"/>
</dbReference>
<dbReference type="InterPro" id="IPR051268">
    <property type="entry name" value="Type-I_R_enzyme_R_subunit"/>
</dbReference>
<evidence type="ECO:0000256" key="8">
    <source>
        <dbReference type="ARBA" id="ARBA00022840"/>
    </source>
</evidence>
<evidence type="ECO:0000256" key="1">
    <source>
        <dbReference type="ARBA" id="ARBA00000851"/>
    </source>
</evidence>
<dbReference type="Proteomes" id="UP000779507">
    <property type="component" value="Unassembled WGS sequence"/>
</dbReference>
<dbReference type="Gene3D" id="3.90.1570.50">
    <property type="match status" value="1"/>
</dbReference>
<organism evidence="12 13">
    <name type="scientific">Hymenobacter caeli</name>
    <dbReference type="NCBI Taxonomy" id="2735894"/>
    <lineage>
        <taxon>Bacteria</taxon>
        <taxon>Pseudomonadati</taxon>
        <taxon>Bacteroidota</taxon>
        <taxon>Cytophagia</taxon>
        <taxon>Cytophagales</taxon>
        <taxon>Hymenobacteraceae</taxon>
        <taxon>Hymenobacter</taxon>
    </lineage>
</organism>
<evidence type="ECO:0000256" key="5">
    <source>
        <dbReference type="ARBA" id="ARBA00022747"/>
    </source>
</evidence>
<dbReference type="CDD" id="cd18030">
    <property type="entry name" value="DEXHc_RE_I_HsdR"/>
    <property type="match status" value="1"/>
</dbReference>
<dbReference type="GO" id="GO:0009035">
    <property type="term" value="F:type I site-specific deoxyribonuclease activity"/>
    <property type="evidence" value="ECO:0007669"/>
    <property type="project" value="UniProtKB-EC"/>
</dbReference>
<dbReference type="InterPro" id="IPR027417">
    <property type="entry name" value="P-loop_NTPase"/>
</dbReference>
<dbReference type="InterPro" id="IPR007409">
    <property type="entry name" value="Restrct_endonuc_type1_HsdR_N"/>
</dbReference>
<dbReference type="Pfam" id="PF18766">
    <property type="entry name" value="SWI2_SNF2"/>
    <property type="match status" value="1"/>
</dbReference>
<evidence type="ECO:0000256" key="10">
    <source>
        <dbReference type="RuleBase" id="RU364115"/>
    </source>
</evidence>
<comment type="similarity">
    <text evidence="2 10">Belongs to the HsdR family.</text>
</comment>
<proteinExistence type="inferred from homology"/>
<protein>
    <recommendedName>
        <fullName evidence="10">Type I restriction enzyme endonuclease subunit</fullName>
        <shortName evidence="10">R protein</shortName>
        <ecNumber evidence="10">3.1.21.3</ecNumber>
    </recommendedName>
</protein>
<name>A0ABX2FK93_9BACT</name>
<reference evidence="12 13" key="1">
    <citation type="submission" date="2020-05" db="EMBL/GenBank/DDBJ databases">
        <title>Genomic Encyclopedia of Type Strains, Phase IV (KMG-V): Genome sequencing to study the core and pangenomes of soil and plant-associated prokaryotes.</title>
        <authorList>
            <person name="Whitman W."/>
        </authorList>
    </citation>
    <scope>NUCLEOTIDE SEQUENCE [LARGE SCALE GENOMIC DNA]</scope>
    <source>
        <strain evidence="12 13">9A</strain>
    </source>
</reference>
<evidence type="ECO:0000256" key="9">
    <source>
        <dbReference type="ARBA" id="ARBA00023125"/>
    </source>
</evidence>
<dbReference type="CDD" id="cd22332">
    <property type="entry name" value="HsdR_N"/>
    <property type="match status" value="1"/>
</dbReference>
<dbReference type="PANTHER" id="PTHR30195:SF15">
    <property type="entry name" value="TYPE I RESTRICTION ENZYME HINDI ENDONUCLEASE SUBUNIT"/>
    <property type="match status" value="1"/>
</dbReference>
<keyword evidence="5 10" id="KW-0680">Restriction system</keyword>
<keyword evidence="13" id="KW-1185">Reference proteome</keyword>
<feature type="domain" description="Helicase ATP-binding" evidence="11">
    <location>
        <begin position="263"/>
        <end position="439"/>
    </location>
</feature>
<accession>A0ABX2FK93</accession>
<dbReference type="NCBIfam" id="TIGR00348">
    <property type="entry name" value="hsdR"/>
    <property type="match status" value="1"/>
</dbReference>
<keyword evidence="9 10" id="KW-0238">DNA-binding</keyword>
<dbReference type="RefSeq" id="WP_173808307.1">
    <property type="nucleotide sequence ID" value="NZ_JABSNP010000001.1"/>
</dbReference>
<comment type="catalytic activity">
    <reaction evidence="1 10">
        <text>Endonucleolytic cleavage of DNA to give random double-stranded fragments with terminal 5'-phosphates, ATP is simultaneously hydrolyzed.</text>
        <dbReference type="EC" id="3.1.21.3"/>
    </reaction>
</comment>
<comment type="function">
    <text evidence="10">Subunit R is required for both nuclease and ATPase activities, but not for modification.</text>
</comment>
<dbReference type="EMBL" id="JABSNP010000001">
    <property type="protein sequence ID" value="NRT17536.1"/>
    <property type="molecule type" value="Genomic_DNA"/>
</dbReference>
<dbReference type="Pfam" id="PF04313">
    <property type="entry name" value="HSDR_N"/>
    <property type="match status" value="1"/>
</dbReference>
<evidence type="ECO:0000313" key="13">
    <source>
        <dbReference type="Proteomes" id="UP000779507"/>
    </source>
</evidence>
<dbReference type="PROSITE" id="PS51192">
    <property type="entry name" value="HELICASE_ATP_BIND_1"/>
    <property type="match status" value="1"/>
</dbReference>
<dbReference type="Pfam" id="PF22679">
    <property type="entry name" value="T1R_D3-like"/>
    <property type="match status" value="1"/>
</dbReference>
<sequence>MKIGDKEWATQQRVVKLLRDLPGYTYLGNWEDKPRTSPIEDERLRQYLLRQGYGPVLVTGALLKLHQAADNVTVSLYERNKAVYQLLRYGIPVKPEAGKPEVTVKLVRWDAPLANDYGVAQEVTVPGGPGGHEKRPDVVLYLNGIAVGVLELKRSTVSVQEGIRQNLDNQKKLFIEHFFSTVQLVMAGSDTEGLRYGTTGTEATYYLEWLEDGEEPAHDLDRHLTQLCSPARLLSLLHDFVIYDRGTKKLCRPNQYFGVLAAREYVARKEGGVVWHTQGSGKSLTMVWLAKWLLETRPQARVLLLTDRDELDEQIEKVFRGVNETIYRTKNGRDLVTQLHKAEPRLLCSLIHKFGRRKDDAGYEEYLRELAAGLGGGEFRAKGELWVLVDECHRTQSGKLHEAMKKLLGAGATLIGFTGTPLLKTDKKNTLETFGPFIHTYKMDAAVRDGVVLELRYEARDIEQYIGSPKKIDAWFEAKTAGLNDYTKAALKRRWGTMQQVLSAKGRLEIIAQDIIEDMTLRPRLHSGRGNALLVAGSIEEACKYYELFLSKGFTKCAIVTSYEPHISQAKGQGLGTGAATADLFKYDTYQKMLGGKTAEDFEQDVKNQFVDHPAQMKLLIVVDKLLTGFDAPSASYLYIDKQMRDHGLFQAICRVNRLDGEDKEYGYVVDYKDLFKSLAAAIKDYTQEAFDGYDKKDVEGLLSNRLTAGRKRLDEVREQLRALCEPAGTSPTQEQYIAYFCGNPAKADDLKATEGRRRDLYKYTMALLRAYADLAAELPAAGYTAAEAVAVKHEVTHYEALRETVKIASGEAPDLKAYEPDMRQLLDMYVKAEDSEKLAEMEDLGLIELIVQRGADVAANGLPKQIRASKEAVAETIANNVRRLIIEETATNPKYYGTMSKLLEGLVEERRKGALEYAAYLAQITELCRQMKAKEAASGPAYPAALDSAGKKALYDQLENNETLSLAADAAIQYVKKDNWIGNRGKEIEVRNALVGCGLSKEEAEKLLEVVRAQREYR</sequence>
<evidence type="ECO:0000256" key="4">
    <source>
        <dbReference type="ARBA" id="ARBA00022741"/>
    </source>
</evidence>
<keyword evidence="8 10" id="KW-0067">ATP-binding</keyword>
<keyword evidence="3" id="KW-0540">Nuclease</keyword>
<dbReference type="InterPro" id="IPR014001">
    <property type="entry name" value="Helicase_ATP-bd"/>
</dbReference>
<evidence type="ECO:0000313" key="12">
    <source>
        <dbReference type="EMBL" id="NRT17536.1"/>
    </source>
</evidence>
<dbReference type="PANTHER" id="PTHR30195">
    <property type="entry name" value="TYPE I SITE-SPECIFIC DEOXYRIBONUCLEASE PROTEIN SUBUNIT M AND R"/>
    <property type="match status" value="1"/>
</dbReference>
<dbReference type="CDD" id="cd18800">
    <property type="entry name" value="SF2_C_EcoR124I-like"/>
    <property type="match status" value="1"/>
</dbReference>
<evidence type="ECO:0000259" key="11">
    <source>
        <dbReference type="PROSITE" id="PS51192"/>
    </source>
</evidence>
<keyword evidence="7 10" id="KW-0378">Hydrolase</keyword>
<keyword evidence="4 10" id="KW-0547">Nucleotide-binding</keyword>
<comment type="subunit">
    <text evidence="10">The type I restriction/modification system is composed of three polypeptides R, M and S.</text>
</comment>
<evidence type="ECO:0000256" key="3">
    <source>
        <dbReference type="ARBA" id="ARBA00022722"/>
    </source>
</evidence>